<dbReference type="OrthoDB" id="1625426at2"/>
<dbReference type="Pfam" id="PF13479">
    <property type="entry name" value="AAA_24"/>
    <property type="match status" value="1"/>
</dbReference>
<dbReference type="KEGG" id="sper:EW093_00980"/>
<dbReference type="Proteomes" id="UP000323824">
    <property type="component" value="Chromosome"/>
</dbReference>
<dbReference type="InterPro" id="IPR027417">
    <property type="entry name" value="P-loop_NTPase"/>
</dbReference>
<protein>
    <submittedName>
        <fullName evidence="2">AAA family ATPase</fullName>
    </submittedName>
</protein>
<evidence type="ECO:0000313" key="3">
    <source>
        <dbReference type="Proteomes" id="UP000323824"/>
    </source>
</evidence>
<proteinExistence type="predicted"/>
<keyword evidence="3" id="KW-1185">Reference proteome</keyword>
<dbReference type="SMART" id="SM00382">
    <property type="entry name" value="AAA"/>
    <property type="match status" value="1"/>
</dbReference>
<dbReference type="Gene3D" id="3.40.50.300">
    <property type="entry name" value="P-loop containing nucleotide triphosphate hydrolases"/>
    <property type="match status" value="1"/>
</dbReference>
<dbReference type="AlphaFoldDB" id="A0A5C1Q8Y3"/>
<gene>
    <name evidence="2" type="ORF">EW093_00980</name>
</gene>
<name>A0A5C1Q8Y3_9SPIO</name>
<dbReference type="RefSeq" id="WP_149566596.1">
    <property type="nucleotide sequence ID" value="NZ_CP035807.1"/>
</dbReference>
<reference evidence="2 3" key="1">
    <citation type="submission" date="2019-02" db="EMBL/GenBank/DDBJ databases">
        <authorList>
            <person name="Fomenkov A."/>
            <person name="Dubinina G."/>
            <person name="Grabovich M."/>
            <person name="Vincze T."/>
            <person name="Roberts R.J."/>
        </authorList>
    </citation>
    <scope>NUCLEOTIDE SEQUENCE [LARGE SCALE GENOMIC DNA]</scope>
    <source>
        <strain evidence="2 3">P</strain>
    </source>
</reference>
<feature type="domain" description="AAA+ ATPase" evidence="1">
    <location>
        <begin position="10"/>
        <end position="186"/>
    </location>
</feature>
<dbReference type="SUPFAM" id="SSF52540">
    <property type="entry name" value="P-loop containing nucleoside triphosphate hydrolases"/>
    <property type="match status" value="1"/>
</dbReference>
<dbReference type="InterPro" id="IPR003593">
    <property type="entry name" value="AAA+_ATPase"/>
</dbReference>
<evidence type="ECO:0000313" key="2">
    <source>
        <dbReference type="EMBL" id="QEN03336.1"/>
    </source>
</evidence>
<sequence length="307" mass="34444">MFNRASKKQSKLRLALFGPSGGGKTFTALRIATGIGGNIAVIDSEKGSASKYADRFNFDVAELPKPTIENYIKLIHEARNYNVLILDSLSHGWQELLEEVDRIAKSKYKGNTWSAWSEGTPKQTALINAILNFDGHIIATMRAKTEWTTERDGNGKVKPVRVSLAPSQGKGIEYEFDLLMQISTDHIGQVIKDRTGKYQDEIIDRPGEDFGKALKDWLSEGVHQELKPIKLKAVNNVGHDPKEHLFPITSDAHHELNKLMKESKDLFSNTHFQWIIDQIKNDTTGNKVLEMNEHVLSVIASIEVKVV</sequence>
<dbReference type="EMBL" id="CP035807">
    <property type="protein sequence ID" value="QEN03336.1"/>
    <property type="molecule type" value="Genomic_DNA"/>
</dbReference>
<evidence type="ECO:0000259" key="1">
    <source>
        <dbReference type="SMART" id="SM00382"/>
    </source>
</evidence>
<organism evidence="2 3">
    <name type="scientific">Thiospirochaeta perfilievii</name>
    <dbReference type="NCBI Taxonomy" id="252967"/>
    <lineage>
        <taxon>Bacteria</taxon>
        <taxon>Pseudomonadati</taxon>
        <taxon>Spirochaetota</taxon>
        <taxon>Spirochaetia</taxon>
        <taxon>Spirochaetales</taxon>
        <taxon>Spirochaetaceae</taxon>
        <taxon>Thiospirochaeta</taxon>
    </lineage>
</organism>
<reference evidence="2 3" key="2">
    <citation type="submission" date="2019-09" db="EMBL/GenBank/DDBJ databases">
        <title>Complete Genome Sequence and Methylome Analysis of free living Spirochaetas.</title>
        <authorList>
            <person name="Leshcheva N."/>
            <person name="Mikheeva N."/>
        </authorList>
    </citation>
    <scope>NUCLEOTIDE SEQUENCE [LARGE SCALE GENOMIC DNA]</scope>
    <source>
        <strain evidence="2 3">P</strain>
    </source>
</reference>
<accession>A0A5C1Q8Y3</accession>